<dbReference type="SUPFAM" id="SSF52091">
    <property type="entry name" value="SpoIIaa-like"/>
    <property type="match status" value="1"/>
</dbReference>
<dbReference type="EMBL" id="BAABJP010000015">
    <property type="protein sequence ID" value="GAA5156885.1"/>
    <property type="molecule type" value="Genomic_DNA"/>
</dbReference>
<keyword evidence="6" id="KW-1185">Reference proteome</keyword>
<gene>
    <name evidence="5" type="ORF">GCM10023321_33750</name>
</gene>
<evidence type="ECO:0000256" key="1">
    <source>
        <dbReference type="ARBA" id="ARBA00009013"/>
    </source>
</evidence>
<feature type="region of interest" description="Disordered" evidence="3">
    <location>
        <begin position="1"/>
        <end position="38"/>
    </location>
</feature>
<dbReference type="InterPro" id="IPR003658">
    <property type="entry name" value="Anti-sigma_ant"/>
</dbReference>
<dbReference type="PROSITE" id="PS50801">
    <property type="entry name" value="STAS"/>
    <property type="match status" value="1"/>
</dbReference>
<reference evidence="6" key="1">
    <citation type="journal article" date="2019" name="Int. J. Syst. Evol. Microbiol.">
        <title>The Global Catalogue of Microorganisms (GCM) 10K type strain sequencing project: providing services to taxonomists for standard genome sequencing and annotation.</title>
        <authorList>
            <consortium name="The Broad Institute Genomics Platform"/>
            <consortium name="The Broad Institute Genome Sequencing Center for Infectious Disease"/>
            <person name="Wu L."/>
            <person name="Ma J."/>
        </authorList>
    </citation>
    <scope>NUCLEOTIDE SEQUENCE [LARGE SCALE GENOMIC DNA]</scope>
    <source>
        <strain evidence="6">JCM 18303</strain>
    </source>
</reference>
<evidence type="ECO:0000313" key="5">
    <source>
        <dbReference type="EMBL" id="GAA5156885.1"/>
    </source>
</evidence>
<dbReference type="Pfam" id="PF01740">
    <property type="entry name" value="STAS"/>
    <property type="match status" value="1"/>
</dbReference>
<dbReference type="InterPro" id="IPR002645">
    <property type="entry name" value="STAS_dom"/>
</dbReference>
<organism evidence="5 6">
    <name type="scientific">Pseudonocardia eucalypti</name>
    <dbReference type="NCBI Taxonomy" id="648755"/>
    <lineage>
        <taxon>Bacteria</taxon>
        <taxon>Bacillati</taxon>
        <taxon>Actinomycetota</taxon>
        <taxon>Actinomycetes</taxon>
        <taxon>Pseudonocardiales</taxon>
        <taxon>Pseudonocardiaceae</taxon>
        <taxon>Pseudonocardia</taxon>
    </lineage>
</organism>
<comment type="caution">
    <text evidence="5">The sequence shown here is derived from an EMBL/GenBank/DDBJ whole genome shotgun (WGS) entry which is preliminary data.</text>
</comment>
<evidence type="ECO:0000256" key="3">
    <source>
        <dbReference type="SAM" id="MobiDB-lite"/>
    </source>
</evidence>
<evidence type="ECO:0000259" key="4">
    <source>
        <dbReference type="PROSITE" id="PS50801"/>
    </source>
</evidence>
<dbReference type="InterPro" id="IPR036513">
    <property type="entry name" value="STAS_dom_sf"/>
</dbReference>
<dbReference type="Proteomes" id="UP001428817">
    <property type="component" value="Unassembled WGS sequence"/>
</dbReference>
<evidence type="ECO:0000313" key="6">
    <source>
        <dbReference type="Proteomes" id="UP001428817"/>
    </source>
</evidence>
<dbReference type="RefSeq" id="WP_345702881.1">
    <property type="nucleotide sequence ID" value="NZ_BAABJP010000015.1"/>
</dbReference>
<dbReference type="CDD" id="cd07043">
    <property type="entry name" value="STAS_anti-anti-sigma_factors"/>
    <property type="match status" value="1"/>
</dbReference>
<accession>A0ABP9Q7Q1</accession>
<dbReference type="PANTHER" id="PTHR33495:SF2">
    <property type="entry name" value="ANTI-SIGMA FACTOR ANTAGONIST TM_1081-RELATED"/>
    <property type="match status" value="1"/>
</dbReference>
<dbReference type="Gene3D" id="3.30.750.24">
    <property type="entry name" value="STAS domain"/>
    <property type="match status" value="1"/>
</dbReference>
<comment type="similarity">
    <text evidence="1 2">Belongs to the anti-sigma-factor antagonist family.</text>
</comment>
<name>A0ABP9Q7Q1_9PSEU</name>
<feature type="compositionally biased region" description="Basic and acidic residues" evidence="3">
    <location>
        <begin position="8"/>
        <end position="22"/>
    </location>
</feature>
<proteinExistence type="inferred from homology"/>
<feature type="domain" description="STAS" evidence="4">
    <location>
        <begin position="30"/>
        <end position="137"/>
    </location>
</feature>
<evidence type="ECO:0000256" key="2">
    <source>
        <dbReference type="RuleBase" id="RU003749"/>
    </source>
</evidence>
<dbReference type="NCBIfam" id="TIGR00377">
    <property type="entry name" value="ant_ant_sig"/>
    <property type="match status" value="1"/>
</dbReference>
<dbReference type="PANTHER" id="PTHR33495">
    <property type="entry name" value="ANTI-SIGMA FACTOR ANTAGONIST TM_1081-RELATED-RELATED"/>
    <property type="match status" value="1"/>
</dbReference>
<sequence>MPSEYVEPNDRAVDHGLDHAGDTEPASETLTLTTTERDGARVLRASGEIDTTSAPALRGALLPALAQAELVVLDLTEVSFLGSSGLAVLVEAREHPEPGTDRLRLVCTNRIVLRALEATGLRELFHVSPDLSTALRR</sequence>
<protein>
    <recommendedName>
        <fullName evidence="2">Anti-sigma factor antagonist</fullName>
    </recommendedName>
</protein>